<keyword evidence="5" id="KW-1185">Reference proteome</keyword>
<sequence>MIKVSIVEDEFASREHLKKLILSINEFELIGEYQSIDEIKNLNNLDILFLDINLNGKNGLEFARFLKDIKVVFVTAYPEYGAEAFEINAIDYLVKPVTETRFKQCVDKILELFRPHFEKLPVIDQDGILLLDIEKILYIESFGKTATAITLEKEYKIHKLNIGTLEKKLPDSFLRVHKSFIVNMNKLKKITKERKNLLLKLGDSCEITIPVSKKYSKLVKRYLHLL</sequence>
<evidence type="ECO:0000259" key="3">
    <source>
        <dbReference type="PROSITE" id="PS50930"/>
    </source>
</evidence>
<dbReference type="PANTHER" id="PTHR37299:SF1">
    <property type="entry name" value="STAGE 0 SPORULATION PROTEIN A HOMOLOG"/>
    <property type="match status" value="1"/>
</dbReference>
<dbReference type="InterPro" id="IPR007492">
    <property type="entry name" value="LytTR_DNA-bd_dom"/>
</dbReference>
<name>A0ABX3ING0_9BACT</name>
<dbReference type="Proteomes" id="UP000242616">
    <property type="component" value="Unassembled WGS sequence"/>
</dbReference>
<feature type="modified residue" description="4-aspartylphosphate" evidence="1">
    <location>
        <position position="51"/>
    </location>
</feature>
<dbReference type="SMART" id="SM00850">
    <property type="entry name" value="LytTR"/>
    <property type="match status" value="1"/>
</dbReference>
<dbReference type="PROSITE" id="PS50110">
    <property type="entry name" value="RESPONSE_REGULATORY"/>
    <property type="match status" value="1"/>
</dbReference>
<dbReference type="InterPro" id="IPR046947">
    <property type="entry name" value="LytR-like"/>
</dbReference>
<evidence type="ECO:0000313" key="5">
    <source>
        <dbReference type="Proteomes" id="UP000242616"/>
    </source>
</evidence>
<dbReference type="Pfam" id="PF00072">
    <property type="entry name" value="Response_reg"/>
    <property type="match status" value="1"/>
</dbReference>
<gene>
    <name evidence="4" type="ORF">XJ44_00520</name>
</gene>
<evidence type="ECO:0000256" key="1">
    <source>
        <dbReference type="PROSITE-ProRule" id="PRU00169"/>
    </source>
</evidence>
<evidence type="ECO:0000313" key="4">
    <source>
        <dbReference type="EMBL" id="ONN28062.1"/>
    </source>
</evidence>
<dbReference type="SMART" id="SM00448">
    <property type="entry name" value="REC"/>
    <property type="match status" value="1"/>
</dbReference>
<dbReference type="EMBL" id="LBFC01000002">
    <property type="protein sequence ID" value="ONN28062.1"/>
    <property type="molecule type" value="Genomic_DNA"/>
</dbReference>
<proteinExistence type="predicted"/>
<dbReference type="RefSeq" id="WP_075665136.1">
    <property type="nucleotide sequence ID" value="NZ_LBFC01000002.1"/>
</dbReference>
<accession>A0ABX3ING0</accession>
<dbReference type="PROSITE" id="PS50930">
    <property type="entry name" value="HTH_LYTTR"/>
    <property type="match status" value="1"/>
</dbReference>
<organism evidence="4 5">
    <name type="scientific">Thermosipho affectus</name>
    <dbReference type="NCBI Taxonomy" id="660294"/>
    <lineage>
        <taxon>Bacteria</taxon>
        <taxon>Thermotogati</taxon>
        <taxon>Thermotogota</taxon>
        <taxon>Thermotogae</taxon>
        <taxon>Thermotogales</taxon>
        <taxon>Fervidobacteriaceae</taxon>
        <taxon>Thermosipho</taxon>
    </lineage>
</organism>
<dbReference type="InterPro" id="IPR011006">
    <property type="entry name" value="CheY-like_superfamily"/>
</dbReference>
<feature type="domain" description="Response regulatory" evidence="2">
    <location>
        <begin position="3"/>
        <end position="110"/>
    </location>
</feature>
<protein>
    <recommendedName>
        <fullName evidence="6">DNA-binding response regulator</fullName>
    </recommendedName>
</protein>
<dbReference type="PANTHER" id="PTHR37299">
    <property type="entry name" value="TRANSCRIPTIONAL REGULATOR-RELATED"/>
    <property type="match status" value="1"/>
</dbReference>
<dbReference type="SUPFAM" id="SSF52172">
    <property type="entry name" value="CheY-like"/>
    <property type="match status" value="1"/>
</dbReference>
<feature type="domain" description="HTH LytTR-type" evidence="3">
    <location>
        <begin position="120"/>
        <end position="225"/>
    </location>
</feature>
<dbReference type="Gene3D" id="3.40.50.2300">
    <property type="match status" value="1"/>
</dbReference>
<dbReference type="Gene3D" id="2.40.50.1020">
    <property type="entry name" value="LytTr DNA-binding domain"/>
    <property type="match status" value="1"/>
</dbReference>
<keyword evidence="1" id="KW-0597">Phosphoprotein</keyword>
<evidence type="ECO:0000259" key="2">
    <source>
        <dbReference type="PROSITE" id="PS50110"/>
    </source>
</evidence>
<dbReference type="InterPro" id="IPR001789">
    <property type="entry name" value="Sig_transdc_resp-reg_receiver"/>
</dbReference>
<reference evidence="4 5" key="1">
    <citation type="submission" date="2015-06" db="EMBL/GenBank/DDBJ databases">
        <title>Genome sequencing of Thermotogales isolates from hydrothermal vents.</title>
        <authorList>
            <person name="Haverkamp T.H."/>
            <person name="Kublanov I.V."/>
            <person name="Nesbo C.L."/>
        </authorList>
    </citation>
    <scope>NUCLEOTIDE SEQUENCE [LARGE SCALE GENOMIC DNA]</scope>
    <source>
        <strain evidence="5">ik275mar</strain>
    </source>
</reference>
<dbReference type="Pfam" id="PF04397">
    <property type="entry name" value="LytTR"/>
    <property type="match status" value="1"/>
</dbReference>
<evidence type="ECO:0008006" key="6">
    <source>
        <dbReference type="Google" id="ProtNLM"/>
    </source>
</evidence>
<comment type="caution">
    <text evidence="4">The sequence shown here is derived from an EMBL/GenBank/DDBJ whole genome shotgun (WGS) entry which is preliminary data.</text>
</comment>